<dbReference type="AlphaFoldDB" id="A0A5T2V4T3"/>
<sequence length="231" mass="25618">MFLTFSNVAITSDNRIDKLSENDLELIRDTAIQSGGRKVQIQLRDLVYEVSNRSVAGDLFDVTPSVNSDTDRALYRERCPEWLGNAIRLARQLNDGLNISHGNDSNMSTTSFSNGRQGLVAQSLPGAPAIFHKQQLVDKVDLCSFSPNVDELSCSEDDLTCPLMLIIPEKGVFMKPNPESDICQLFDETALIQLIIDGSVHPLSRVPLSADMIIHKNECYFDTTKGNFVIP</sequence>
<dbReference type="Pfam" id="PF06416">
    <property type="entry name" value="T3SS_NleG"/>
    <property type="match status" value="1"/>
</dbReference>
<protein>
    <submittedName>
        <fullName evidence="2">DUF1076 domain-containing protein</fullName>
    </submittedName>
</protein>
<dbReference type="GO" id="GO:0044403">
    <property type="term" value="P:biological process involved in symbiotic interaction"/>
    <property type="evidence" value="ECO:0007669"/>
    <property type="project" value="InterPro"/>
</dbReference>
<evidence type="ECO:0000313" key="3">
    <source>
        <dbReference type="EMBL" id="ECK6254991.1"/>
    </source>
</evidence>
<dbReference type="EMBL" id="AACVQO010000049">
    <property type="protein sequence ID" value="EAM6644015.1"/>
    <property type="molecule type" value="Genomic_DNA"/>
</dbReference>
<reference evidence="2" key="1">
    <citation type="submission" date="2019-03" db="EMBL/GenBank/DDBJ databases">
        <authorList>
            <consortium name="PulseNet: The National Subtyping Network for Foodborne Disease Surveillance"/>
            <person name="Tarr C.L."/>
            <person name="Trees E."/>
            <person name="Katz L.S."/>
            <person name="Carleton-Romer H.A."/>
            <person name="Stroika S."/>
            <person name="Kucerova Z."/>
            <person name="Roache K.F."/>
            <person name="Sabol A.L."/>
            <person name="Besser J."/>
            <person name="Gerner-Smidt P."/>
        </authorList>
    </citation>
    <scope>NUCLEOTIDE SEQUENCE</scope>
    <source>
        <strain evidence="1">PNUSAS068457</strain>
        <strain evidence="2">PNUSAS069276</strain>
        <strain evidence="3">PNUSAS086514</strain>
    </source>
</reference>
<dbReference type="GO" id="GO:0004842">
    <property type="term" value="F:ubiquitin-protein transferase activity"/>
    <property type="evidence" value="ECO:0007669"/>
    <property type="project" value="InterPro"/>
</dbReference>
<comment type="caution">
    <text evidence="2">The sequence shown here is derived from an EMBL/GenBank/DDBJ whole genome shotgun (WGS) entry which is preliminary data.</text>
</comment>
<dbReference type="InterPro" id="IPR010489">
    <property type="entry name" value="Effector_NleG"/>
</dbReference>
<proteinExistence type="predicted"/>
<accession>A0A5T2V4T3</accession>
<dbReference type="InterPro" id="IPR038436">
    <property type="entry name" value="Effector_NleG_sf"/>
</dbReference>
<dbReference type="Gene3D" id="3.30.40.80">
    <property type="entry name" value="Effector protein NleG"/>
    <property type="match status" value="1"/>
</dbReference>
<dbReference type="EMBL" id="AACVTK010000036">
    <property type="protein sequence ID" value="EAM6982886.1"/>
    <property type="molecule type" value="Genomic_DNA"/>
</dbReference>
<gene>
    <name evidence="2" type="ORF">E2Y06_20940</name>
    <name evidence="1" type="ORF">EZK91_17070</name>
    <name evidence="3" type="ORF">FR081_04295</name>
</gene>
<name>A0A5T2V4T3_SALER</name>
<dbReference type="RefSeq" id="WP_076735116.1">
    <property type="nucleotide sequence ID" value="NZ_JAVXYL010000001.1"/>
</dbReference>
<dbReference type="EMBL" id="AAJCNK010000002">
    <property type="protein sequence ID" value="ECK6254991.1"/>
    <property type="molecule type" value="Genomic_DNA"/>
</dbReference>
<organism evidence="2">
    <name type="scientific">Salmonella enterica</name>
    <name type="common">Salmonella choleraesuis</name>
    <dbReference type="NCBI Taxonomy" id="28901"/>
    <lineage>
        <taxon>Bacteria</taxon>
        <taxon>Pseudomonadati</taxon>
        <taxon>Pseudomonadota</taxon>
        <taxon>Gammaproteobacteria</taxon>
        <taxon>Enterobacterales</taxon>
        <taxon>Enterobacteriaceae</taxon>
        <taxon>Salmonella</taxon>
    </lineage>
</organism>
<evidence type="ECO:0000313" key="1">
    <source>
        <dbReference type="EMBL" id="EAM6644015.1"/>
    </source>
</evidence>
<evidence type="ECO:0000313" key="2">
    <source>
        <dbReference type="EMBL" id="EAM6982886.1"/>
    </source>
</evidence>